<evidence type="ECO:0000256" key="5">
    <source>
        <dbReference type="ARBA" id="ARBA00022989"/>
    </source>
</evidence>
<evidence type="ECO:0000256" key="1">
    <source>
        <dbReference type="ARBA" id="ARBA00004651"/>
    </source>
</evidence>
<dbReference type="GO" id="GO:0005886">
    <property type="term" value="C:plasma membrane"/>
    <property type="evidence" value="ECO:0007669"/>
    <property type="project" value="UniProtKB-SubCell"/>
</dbReference>
<feature type="transmembrane region" description="Helical" evidence="7">
    <location>
        <begin position="12"/>
        <end position="36"/>
    </location>
</feature>
<dbReference type="InterPro" id="IPR007341">
    <property type="entry name" value="Transgly_assoc"/>
</dbReference>
<evidence type="ECO:0000256" key="3">
    <source>
        <dbReference type="ARBA" id="ARBA00022475"/>
    </source>
</evidence>
<name>A0AA37M672_9HYPH</name>
<keyword evidence="3" id="KW-1003">Cell membrane</keyword>
<comment type="subcellular location">
    <subcellularLocation>
        <location evidence="1">Cell membrane</location>
        <topology evidence="1">Multi-pass membrane protein</topology>
    </subcellularLocation>
</comment>
<feature type="transmembrane region" description="Helical" evidence="7">
    <location>
        <begin position="48"/>
        <end position="71"/>
    </location>
</feature>
<dbReference type="PANTHER" id="PTHR33884:SF3">
    <property type="entry name" value="UPF0410 PROTEIN YMGE"/>
    <property type="match status" value="1"/>
</dbReference>
<comment type="similarity">
    <text evidence="2">Belongs to the UPF0410 family.</text>
</comment>
<dbReference type="AlphaFoldDB" id="A0AA37M672"/>
<accession>A0AA37M672</accession>
<evidence type="ECO:0000313" key="8">
    <source>
        <dbReference type="EMBL" id="GJD63491.1"/>
    </source>
</evidence>
<reference evidence="8" key="2">
    <citation type="submission" date="2021-08" db="EMBL/GenBank/DDBJ databases">
        <authorList>
            <person name="Tani A."/>
            <person name="Ola A."/>
            <person name="Ogura Y."/>
            <person name="Katsura K."/>
            <person name="Hayashi T."/>
        </authorList>
    </citation>
    <scope>NUCLEOTIDE SEQUENCE</scope>
    <source>
        <strain evidence="8">JCM 32048</strain>
    </source>
</reference>
<dbReference type="Proteomes" id="UP001055286">
    <property type="component" value="Unassembled WGS sequence"/>
</dbReference>
<protein>
    <recommendedName>
        <fullName evidence="10">GlsB/YeaQ/YmgE family stress response membrane protein</fullName>
    </recommendedName>
</protein>
<dbReference type="PANTHER" id="PTHR33884">
    <property type="entry name" value="UPF0410 PROTEIN YMGE"/>
    <property type="match status" value="1"/>
</dbReference>
<evidence type="ECO:0000256" key="2">
    <source>
        <dbReference type="ARBA" id="ARBA00011006"/>
    </source>
</evidence>
<evidence type="ECO:0000256" key="4">
    <source>
        <dbReference type="ARBA" id="ARBA00022692"/>
    </source>
</evidence>
<feature type="transmembrane region" description="Helical" evidence="7">
    <location>
        <begin position="77"/>
        <end position="97"/>
    </location>
</feature>
<dbReference type="EMBL" id="BPQJ01000017">
    <property type="protein sequence ID" value="GJD63491.1"/>
    <property type="molecule type" value="Genomic_DNA"/>
</dbReference>
<dbReference type="Pfam" id="PF04226">
    <property type="entry name" value="Transgly_assoc"/>
    <property type="match status" value="1"/>
</dbReference>
<organism evidence="8 9">
    <name type="scientific">Methylobacterium frigidaeris</name>
    <dbReference type="NCBI Taxonomy" id="2038277"/>
    <lineage>
        <taxon>Bacteria</taxon>
        <taxon>Pseudomonadati</taxon>
        <taxon>Pseudomonadota</taxon>
        <taxon>Alphaproteobacteria</taxon>
        <taxon>Hyphomicrobiales</taxon>
        <taxon>Methylobacteriaceae</taxon>
        <taxon>Methylobacterium</taxon>
    </lineage>
</organism>
<keyword evidence="6 7" id="KW-0472">Membrane</keyword>
<reference evidence="8" key="1">
    <citation type="journal article" date="2016" name="Front. Microbiol.">
        <title>Genome Sequence of the Piezophilic, Mesophilic Sulfate-Reducing Bacterium Desulfovibrio indicus J2T.</title>
        <authorList>
            <person name="Cao J."/>
            <person name="Maignien L."/>
            <person name="Shao Z."/>
            <person name="Alain K."/>
            <person name="Jebbar M."/>
        </authorList>
    </citation>
    <scope>NUCLEOTIDE SEQUENCE</scope>
    <source>
        <strain evidence="8">JCM 32048</strain>
    </source>
</reference>
<proteinExistence type="inferred from homology"/>
<evidence type="ECO:0000256" key="7">
    <source>
        <dbReference type="SAM" id="Phobius"/>
    </source>
</evidence>
<sequence>MAARQGNSMDGHVYGALGQPGVGFLMAIVIGALAGWLAERFMNSNMGLLGNIVLGIIGGVVGNFLAAQLHIPVFGFWRNLFSATIGAVIIIAVVRAVRGERRY</sequence>
<evidence type="ECO:0000313" key="9">
    <source>
        <dbReference type="Proteomes" id="UP001055286"/>
    </source>
</evidence>
<evidence type="ECO:0008006" key="10">
    <source>
        <dbReference type="Google" id="ProtNLM"/>
    </source>
</evidence>
<comment type="caution">
    <text evidence="8">The sequence shown here is derived from an EMBL/GenBank/DDBJ whole genome shotgun (WGS) entry which is preliminary data.</text>
</comment>
<gene>
    <name evidence="8" type="ORF">MPEAHAMD_3659</name>
</gene>
<evidence type="ECO:0000256" key="6">
    <source>
        <dbReference type="ARBA" id="ARBA00023136"/>
    </source>
</evidence>
<keyword evidence="4 7" id="KW-0812">Transmembrane</keyword>
<keyword evidence="5 7" id="KW-1133">Transmembrane helix</keyword>
<keyword evidence="9" id="KW-1185">Reference proteome</keyword>